<dbReference type="PRINTS" id="PR00420">
    <property type="entry name" value="RNGMNOXGNASE"/>
</dbReference>
<dbReference type="InterPro" id="IPR036188">
    <property type="entry name" value="FAD/NAD-bd_sf"/>
</dbReference>
<dbReference type="PANTHER" id="PTHR43639:SF1">
    <property type="entry name" value="SHORT-CHAIN DEHYDROGENASE_REDUCTASE FAMILY PROTEIN"/>
    <property type="match status" value="1"/>
</dbReference>
<dbReference type="EMBL" id="CP109535">
    <property type="protein sequence ID" value="WTY97799.1"/>
    <property type="molecule type" value="Genomic_DNA"/>
</dbReference>
<dbReference type="SUPFAM" id="SSF51905">
    <property type="entry name" value="FAD/NAD(P)-binding domain"/>
    <property type="match status" value="1"/>
</dbReference>
<gene>
    <name evidence="5" type="ORF">OG626_24395</name>
</gene>
<dbReference type="SUPFAM" id="SSF51735">
    <property type="entry name" value="NAD(P)-binding Rossmann-fold domains"/>
    <property type="match status" value="1"/>
</dbReference>
<dbReference type="AlphaFoldDB" id="A0AAU3GXR2"/>
<feature type="domain" description="FAD-binding" evidence="4">
    <location>
        <begin position="11"/>
        <end position="363"/>
    </location>
</feature>
<evidence type="ECO:0000259" key="4">
    <source>
        <dbReference type="Pfam" id="PF01494"/>
    </source>
</evidence>
<dbReference type="FunFam" id="3.40.50.720:FF:000084">
    <property type="entry name" value="Short-chain dehydrogenase reductase"/>
    <property type="match status" value="1"/>
</dbReference>
<dbReference type="GO" id="GO:0071949">
    <property type="term" value="F:FAD binding"/>
    <property type="evidence" value="ECO:0007669"/>
    <property type="project" value="InterPro"/>
</dbReference>
<proteinExistence type="inferred from homology"/>
<dbReference type="PROSITE" id="PS00061">
    <property type="entry name" value="ADH_SHORT"/>
    <property type="match status" value="1"/>
</dbReference>
<sequence>MPVHSPQGTQDTDVVVVGAGPVGLLLAGDLCAHGARVVVVEQLTKPMTESRASTLHARTMELLAERGVLDRLGPLPDGGPGHFGGIRLDLAEGDPDHPHAGQWKCPQIRLESVLQEWAVEQGARILRGRRLADLGDLGDRVLIGTAPPDAASGIPADIPAGRPQELSASYVVGCDGWRSTVRRLAGFEFAGRDATREMLRADVAGIDIPGRRFERLPAGLATSHRWPDGSTRVMVHVFGAEPGNRADEPDFDEIVRAWAEVTGEDIGHGRPLWLNAFDNTARQATRYRRGRVLLAGDAAHAQMPVGGQALNLGLQDAAALGGYLSAQLHGPAGRDAAAPGARAAGDALDGYHLERHPLGAATLTNIRAQSELLLAGHEVEPLRELFADLMQLGSVRRRLARMISGLGPPPTSATPATTSTTPMTTSKDGIPTMGKLANKTALVTGSSRGIGRATAQRLAAEGALVAVHYASNEEAARETVELIEKDGGRAFPVRAELGVPGDVHELFLGLERGLKERTGSATLDIVVNNAAVTTPAGVMPEDVTPEEFERLFAVNAKAPFFIVQRALSLLSDGGRIINISSGLTRCANPDQVAYSMTKGAIEQITLHFARHLAPRGITVNSVAPGITDNGGPVFDIPEAVEQMAQLSAFKRVGKAVDVADVVAFLATHEARWITGSFVDASGGTLLG</sequence>
<organism evidence="5">
    <name type="scientific">Streptomyces sp. NBC_01401</name>
    <dbReference type="NCBI Taxonomy" id="2903854"/>
    <lineage>
        <taxon>Bacteria</taxon>
        <taxon>Bacillati</taxon>
        <taxon>Actinomycetota</taxon>
        <taxon>Actinomycetes</taxon>
        <taxon>Kitasatosporales</taxon>
        <taxon>Streptomycetaceae</taxon>
        <taxon>Streptomyces</taxon>
    </lineage>
</organism>
<keyword evidence="2" id="KW-0560">Oxidoreductase</keyword>
<dbReference type="PANTHER" id="PTHR43639">
    <property type="entry name" value="OXIDOREDUCTASE, SHORT-CHAIN DEHYDROGENASE/REDUCTASE FAMILY (AFU_ORTHOLOGUE AFUA_5G02870)"/>
    <property type="match status" value="1"/>
</dbReference>
<protein>
    <submittedName>
        <fullName evidence="5">SDR family oxidoreductase</fullName>
    </submittedName>
</protein>
<dbReference type="Gene3D" id="3.40.50.720">
    <property type="entry name" value="NAD(P)-binding Rossmann-like Domain"/>
    <property type="match status" value="1"/>
</dbReference>
<evidence type="ECO:0000256" key="2">
    <source>
        <dbReference type="ARBA" id="ARBA00023002"/>
    </source>
</evidence>
<dbReference type="GO" id="GO:0016491">
    <property type="term" value="F:oxidoreductase activity"/>
    <property type="evidence" value="ECO:0007669"/>
    <property type="project" value="UniProtKB-KW"/>
</dbReference>
<reference evidence="5" key="1">
    <citation type="submission" date="2022-10" db="EMBL/GenBank/DDBJ databases">
        <title>The complete genomes of actinobacterial strains from the NBC collection.</title>
        <authorList>
            <person name="Joergensen T.S."/>
            <person name="Alvarez Arevalo M."/>
            <person name="Sterndorff E.B."/>
            <person name="Faurdal D."/>
            <person name="Vuksanovic O."/>
            <person name="Mourched A.-S."/>
            <person name="Charusanti P."/>
            <person name="Shaw S."/>
            <person name="Blin K."/>
            <person name="Weber T."/>
        </authorList>
    </citation>
    <scope>NUCLEOTIDE SEQUENCE</scope>
    <source>
        <strain evidence="5">NBC_01401</strain>
    </source>
</reference>
<comment type="similarity">
    <text evidence="1">Belongs to the short-chain dehydrogenases/reductases (SDR) family.</text>
</comment>
<dbReference type="InterPro" id="IPR020904">
    <property type="entry name" value="Sc_DH/Rdtase_CS"/>
</dbReference>
<dbReference type="Gene3D" id="3.30.70.2450">
    <property type="match status" value="1"/>
</dbReference>
<feature type="region of interest" description="Disordered" evidence="3">
    <location>
        <begin position="404"/>
        <end position="432"/>
    </location>
</feature>
<dbReference type="InterPro" id="IPR036291">
    <property type="entry name" value="NAD(P)-bd_dom_sf"/>
</dbReference>
<dbReference type="Pfam" id="PF01494">
    <property type="entry name" value="FAD_binding_3"/>
    <property type="match status" value="1"/>
</dbReference>
<dbReference type="InterPro" id="IPR002347">
    <property type="entry name" value="SDR_fam"/>
</dbReference>
<dbReference type="InterPro" id="IPR002938">
    <property type="entry name" value="FAD-bd"/>
</dbReference>
<accession>A0AAU3GXR2</accession>
<evidence type="ECO:0000256" key="1">
    <source>
        <dbReference type="ARBA" id="ARBA00006484"/>
    </source>
</evidence>
<dbReference type="Pfam" id="PF13561">
    <property type="entry name" value="adh_short_C2"/>
    <property type="match status" value="1"/>
</dbReference>
<feature type="compositionally biased region" description="Low complexity" evidence="3">
    <location>
        <begin position="413"/>
        <end position="426"/>
    </location>
</feature>
<dbReference type="Gene3D" id="3.50.50.60">
    <property type="entry name" value="FAD/NAD(P)-binding domain"/>
    <property type="match status" value="1"/>
</dbReference>
<evidence type="ECO:0000256" key="3">
    <source>
        <dbReference type="SAM" id="MobiDB-lite"/>
    </source>
</evidence>
<evidence type="ECO:0000313" key="5">
    <source>
        <dbReference type="EMBL" id="WTY97799.1"/>
    </source>
</evidence>
<name>A0AAU3GXR2_9ACTN</name>